<dbReference type="InterPro" id="IPR028994">
    <property type="entry name" value="Integrin_alpha_N"/>
</dbReference>
<keyword evidence="5" id="KW-1185">Reference proteome</keyword>
<dbReference type="HOGENOM" id="CLU_005594_0_0_1"/>
<dbReference type="Pfam" id="PF13517">
    <property type="entry name" value="FG-GAP_3"/>
    <property type="match status" value="2"/>
</dbReference>
<evidence type="ECO:0000256" key="2">
    <source>
        <dbReference type="SAM" id="SignalP"/>
    </source>
</evidence>
<dbReference type="GeneID" id="19280011"/>
<reference evidence="5" key="1">
    <citation type="journal article" date="2015" name="BMC Genomics">
        <title>Genomic and transcriptomic analysis of the endophytic fungus Pestalotiopsis fici reveals its lifestyle and high potential for synthesis of natural products.</title>
        <authorList>
            <person name="Wang X."/>
            <person name="Zhang X."/>
            <person name="Liu L."/>
            <person name="Xiang M."/>
            <person name="Wang W."/>
            <person name="Sun X."/>
            <person name="Che Y."/>
            <person name="Guo L."/>
            <person name="Liu G."/>
            <person name="Guo L."/>
            <person name="Wang C."/>
            <person name="Yin W.B."/>
            <person name="Stadler M."/>
            <person name="Zhang X."/>
            <person name="Liu X."/>
        </authorList>
    </citation>
    <scope>NUCLEOTIDE SEQUENCE [LARGE SCALE GENOMIC DNA]</scope>
    <source>
        <strain evidence="5">W106-1 / CGMCC3.15140</strain>
    </source>
</reference>
<dbReference type="RefSeq" id="XP_007841770.1">
    <property type="nucleotide sequence ID" value="XM_007843579.1"/>
</dbReference>
<evidence type="ECO:0000256" key="1">
    <source>
        <dbReference type="ARBA" id="ARBA00022729"/>
    </source>
</evidence>
<dbReference type="PANTHER" id="PTHR30383:SF31">
    <property type="entry name" value="SGNH HYDROLASE-TYPE ESTERASE DOMAIN-CONTAINING PROTEIN-RELATED"/>
    <property type="match status" value="1"/>
</dbReference>
<dbReference type="eggNOG" id="ENOG502SIJX">
    <property type="taxonomic scope" value="Eukaryota"/>
</dbReference>
<dbReference type="EMBL" id="KI912122">
    <property type="protein sequence ID" value="ETS73393.1"/>
    <property type="molecule type" value="Genomic_DNA"/>
</dbReference>
<dbReference type="AlphaFoldDB" id="W3WHM1"/>
<dbReference type="CDD" id="cd01833">
    <property type="entry name" value="XynB_like"/>
    <property type="match status" value="1"/>
</dbReference>
<dbReference type="SUPFAM" id="SSF69318">
    <property type="entry name" value="Integrin alpha N-terminal domain"/>
    <property type="match status" value="1"/>
</dbReference>
<dbReference type="Gene3D" id="3.40.50.1110">
    <property type="entry name" value="SGNH hydrolase"/>
    <property type="match status" value="1"/>
</dbReference>
<dbReference type="Pfam" id="PF13472">
    <property type="entry name" value="Lipase_GDSL_2"/>
    <property type="match status" value="1"/>
</dbReference>
<dbReference type="Gene3D" id="2.130.10.130">
    <property type="entry name" value="Integrin alpha, N-terminal"/>
    <property type="match status" value="1"/>
</dbReference>
<dbReference type="InterPro" id="IPR036514">
    <property type="entry name" value="SGNH_hydro_sf"/>
</dbReference>
<dbReference type="InterPro" id="IPR013517">
    <property type="entry name" value="FG-GAP"/>
</dbReference>
<feature type="chain" id="PRO_5004834981" description="SGNH hydrolase-type esterase domain-containing protein" evidence="2">
    <location>
        <begin position="23"/>
        <end position="1219"/>
    </location>
</feature>
<evidence type="ECO:0000259" key="3">
    <source>
        <dbReference type="Pfam" id="PF13472"/>
    </source>
</evidence>
<dbReference type="SUPFAM" id="SSF52266">
    <property type="entry name" value="SGNH hydrolase"/>
    <property type="match status" value="1"/>
</dbReference>
<evidence type="ECO:0000313" key="4">
    <source>
        <dbReference type="EMBL" id="ETS73393.1"/>
    </source>
</evidence>
<dbReference type="Proteomes" id="UP000030651">
    <property type="component" value="Unassembled WGS sequence"/>
</dbReference>
<dbReference type="STRING" id="1229662.W3WHM1"/>
<dbReference type="OrthoDB" id="3915838at2759"/>
<dbReference type="GO" id="GO:0004622">
    <property type="term" value="F:phosphatidylcholine lysophospholipase activity"/>
    <property type="evidence" value="ECO:0007669"/>
    <property type="project" value="TreeGrafter"/>
</dbReference>
<gene>
    <name evidence="4" type="ORF">PFICI_14998</name>
</gene>
<name>W3WHM1_PESFW</name>
<proteinExistence type="predicted"/>
<organism evidence="4 5">
    <name type="scientific">Pestalotiopsis fici (strain W106-1 / CGMCC3.15140)</name>
    <dbReference type="NCBI Taxonomy" id="1229662"/>
    <lineage>
        <taxon>Eukaryota</taxon>
        <taxon>Fungi</taxon>
        <taxon>Dikarya</taxon>
        <taxon>Ascomycota</taxon>
        <taxon>Pezizomycotina</taxon>
        <taxon>Sordariomycetes</taxon>
        <taxon>Xylariomycetidae</taxon>
        <taxon>Amphisphaeriales</taxon>
        <taxon>Sporocadaceae</taxon>
        <taxon>Pestalotiopsis</taxon>
    </lineage>
</organism>
<dbReference type="KEGG" id="pfy:PFICI_14998"/>
<protein>
    <recommendedName>
        <fullName evidence="3">SGNH hydrolase-type esterase domain-containing protein</fullName>
    </recommendedName>
</protein>
<sequence length="1219" mass="130877">MRISRLVTSLCTSLLTANTVYGLPNPQLPTPSNHISVTDGARNESHVIKRDLVDLRILPLGASIVWGLLSSDLNGFRKPLRDQLRWEGYAVDMVGSKFSGSMKDNDVEATPGYVIDQIHTAAALSYGFKPNVVLINAGTNDCVGNVDINNAASRLESMVNDLWANVAEDTVIIISTILINNVESVNECRAIVNPMYRQLQASLAAEGKPIYLTDFDGWITIDDITQPDGTHPTDEGYRRMAGAWWETIAQANADGAIQPPQDVDLDTVTTTCSKVAGTGVNAGAETQTGSGYDDGIYYHNSEEQGILLTITSQWDRNQWYFARLFNQERDDLLGWINETDGSITYALWRNDGDGVMTKIDDMTNFPNQCIPRGGRFIDLNADGLDDFVCISNPDGALYGVINNGDGSGSSGPTWTSIGLIKDADPNFPQAQVRLGDIDGDGRADFIGLDADGTAHVWRNGGTADVPNVWQEMGTRWTGGDMDDLAGVRFEDLNGDGRDDWMWVADVGTTYTWTNSRSCLKGIVGNGLNVAWRQGFYTGATSGPTHLASFDGDVDRDRIHFARIYGESAAFSLLGRQDYVYMEHIADGDLHTFNMRVWQNTGSGAAKLKADGDKYGNMQGSATGRQDYVWAYSGGKMIIFPNGGVDYITEGESYWIQPQQDMFDPQTLIGQYLDRRDLHLTDFDGDGKDDIVWTDPDNDNHVSVFINQYDGTTWSWEYQADPAPALSCPYTKGIGIHDIPIRWGDISGNGRDDYVCIAPDGTMSGYVHETDGSWTYNTQFFGPKGYDRANFQLGDVNGDGKVDIIWTEKFSGDGYVYYNDGPENVAGSSYHWDVDADLQPAYAYAGNVAGTCTYYNDLNGDGRVDQHIILESFNNNAETSYNLCAGDHVGDDEDPYTDPGLPIPATTAPATTTAGGITTTAPIGVSSITPMPTCVIAQDPDAGISTAYCVCSDYDTTLPTLAGTSSPCAYTALPTITAATTAANTAGYTYTDPYGDVIACSTSSVDAIGGITYTACAGGSKTLVTGTPLPAVTAACRVAEDPDQGINTAFCTCDDSPGYTLPTLTGSLPCDYTFVSTVTLTPTTTVAATPTPKGWADVDDVVSLGACGVPGQSCQIAEPVFTDDIINDFCQSIIDSPNHHAIGVAGVGGATWARGSKLDCALTGPLTVDECHGIFVDVYSDPDCAVGKINGSTECQGYIDDPDGTYLGILGITGSCVCSK</sequence>
<evidence type="ECO:0000313" key="5">
    <source>
        <dbReference type="Proteomes" id="UP000030651"/>
    </source>
</evidence>
<dbReference type="PANTHER" id="PTHR30383">
    <property type="entry name" value="THIOESTERASE 1/PROTEASE 1/LYSOPHOSPHOLIPASE L1"/>
    <property type="match status" value="1"/>
</dbReference>
<feature type="domain" description="SGNH hydrolase-type esterase" evidence="3">
    <location>
        <begin position="60"/>
        <end position="239"/>
    </location>
</feature>
<dbReference type="InterPro" id="IPR013830">
    <property type="entry name" value="SGNH_hydro"/>
</dbReference>
<dbReference type="InParanoid" id="W3WHM1"/>
<keyword evidence="1 2" id="KW-0732">Signal</keyword>
<accession>W3WHM1</accession>
<dbReference type="InterPro" id="IPR051532">
    <property type="entry name" value="Ester_Hydrolysis_Enzymes"/>
</dbReference>
<feature type="signal peptide" evidence="2">
    <location>
        <begin position="1"/>
        <end position="22"/>
    </location>
</feature>